<sequence>MCLGMTVNKDLIGNLIIYIVDYCKNISMPLYQTKLIKLLYLIDEESVRQNGTPITWLDYDVWQKGPVPSDIYLSKFPNLNKVNEYVSFEERSKKFLVVKKKEFNDSNFSEVDLEIIDKVLSVYGKKTSDELIEITHKPGSLWSKVVEEKNIKFSHENHTSDESIDFLQLIAADDKFKRFNYWAARECLETNLAL</sequence>
<evidence type="ECO:0000259" key="1">
    <source>
        <dbReference type="Pfam" id="PF13274"/>
    </source>
</evidence>
<comment type="caution">
    <text evidence="2">The sequence shown here is derived from an EMBL/GenBank/DDBJ whole genome shotgun (WGS) entry which is preliminary data.</text>
</comment>
<name>A0A645G3D4_9ZZZZ</name>
<dbReference type="InterPro" id="IPR025272">
    <property type="entry name" value="SocA_Panacea"/>
</dbReference>
<organism evidence="2">
    <name type="scientific">bioreactor metagenome</name>
    <dbReference type="NCBI Taxonomy" id="1076179"/>
    <lineage>
        <taxon>unclassified sequences</taxon>
        <taxon>metagenomes</taxon>
        <taxon>ecological metagenomes</taxon>
    </lineage>
</organism>
<dbReference type="AlphaFoldDB" id="A0A645G3D4"/>
<reference evidence="2" key="1">
    <citation type="submission" date="2019-08" db="EMBL/GenBank/DDBJ databases">
        <authorList>
            <person name="Kucharzyk K."/>
            <person name="Murdoch R.W."/>
            <person name="Higgins S."/>
            <person name="Loffler F."/>
        </authorList>
    </citation>
    <scope>NUCLEOTIDE SEQUENCE</scope>
</reference>
<dbReference type="EMBL" id="VSSQ01068051">
    <property type="protein sequence ID" value="MPN20329.1"/>
    <property type="molecule type" value="Genomic_DNA"/>
</dbReference>
<proteinExistence type="predicted"/>
<accession>A0A645G3D4</accession>
<feature type="domain" description="Antitoxin SocA-like Panacea" evidence="1">
    <location>
        <begin position="35"/>
        <end position="142"/>
    </location>
</feature>
<dbReference type="Pfam" id="PF13274">
    <property type="entry name" value="SocA_Panacea"/>
    <property type="match status" value="1"/>
</dbReference>
<protein>
    <recommendedName>
        <fullName evidence="1">Antitoxin SocA-like Panacea domain-containing protein</fullName>
    </recommendedName>
</protein>
<evidence type="ECO:0000313" key="2">
    <source>
        <dbReference type="EMBL" id="MPN20329.1"/>
    </source>
</evidence>
<gene>
    <name evidence="2" type="ORF">SDC9_167707</name>
</gene>